<evidence type="ECO:0000259" key="4">
    <source>
        <dbReference type="Pfam" id="PF01717"/>
    </source>
</evidence>
<dbReference type="InterPro" id="IPR038071">
    <property type="entry name" value="UROD/MetE-like_sf"/>
</dbReference>
<dbReference type="Gene3D" id="3.20.20.210">
    <property type="match status" value="1"/>
</dbReference>
<evidence type="ECO:0000313" key="6">
    <source>
        <dbReference type="Proteomes" id="UP001595528"/>
    </source>
</evidence>
<dbReference type="EMBL" id="JBHRTR010000028">
    <property type="protein sequence ID" value="MFC3228606.1"/>
    <property type="molecule type" value="Genomic_DNA"/>
</dbReference>
<evidence type="ECO:0000256" key="3">
    <source>
        <dbReference type="ARBA" id="ARBA00022833"/>
    </source>
</evidence>
<dbReference type="CDD" id="cd03311">
    <property type="entry name" value="CIMS_C_terminal_like"/>
    <property type="match status" value="1"/>
</dbReference>
<accession>A0ABV7L2K4</accession>
<evidence type="ECO:0000313" key="5">
    <source>
        <dbReference type="EMBL" id="MFC3228606.1"/>
    </source>
</evidence>
<keyword evidence="2" id="KW-0479">Metal-binding</keyword>
<dbReference type="GO" id="GO:0008168">
    <property type="term" value="F:methyltransferase activity"/>
    <property type="evidence" value="ECO:0007669"/>
    <property type="project" value="UniProtKB-KW"/>
</dbReference>
<keyword evidence="6" id="KW-1185">Reference proteome</keyword>
<gene>
    <name evidence="5" type="ORF">ACFOGJ_15280</name>
</gene>
<organism evidence="5 6">
    <name type="scientific">Marinibaculum pumilum</name>
    <dbReference type="NCBI Taxonomy" id="1766165"/>
    <lineage>
        <taxon>Bacteria</taxon>
        <taxon>Pseudomonadati</taxon>
        <taxon>Pseudomonadota</taxon>
        <taxon>Alphaproteobacteria</taxon>
        <taxon>Rhodospirillales</taxon>
        <taxon>Rhodospirillaceae</taxon>
        <taxon>Marinibaculum</taxon>
    </lineage>
</organism>
<comment type="cofactor">
    <cofactor evidence="1">
        <name>Zn(2+)</name>
        <dbReference type="ChEBI" id="CHEBI:29105"/>
    </cofactor>
</comment>
<dbReference type="InterPro" id="IPR002629">
    <property type="entry name" value="Met_Synth_C/arc"/>
</dbReference>
<feature type="domain" description="Cobalamin-independent methionine synthase MetE C-terminal/archaeal" evidence="4">
    <location>
        <begin position="11"/>
        <end position="339"/>
    </location>
</feature>
<dbReference type="PANTHER" id="PTHR30519">
    <property type="entry name" value="5-METHYLTETRAHYDROPTEROYLTRIGLUTAMATE--HOMOCYSTEINE METHYLTRANSFERASE"/>
    <property type="match status" value="1"/>
</dbReference>
<keyword evidence="5" id="KW-0808">Transferase</keyword>
<evidence type="ECO:0000256" key="1">
    <source>
        <dbReference type="ARBA" id="ARBA00001947"/>
    </source>
</evidence>
<dbReference type="GO" id="GO:0032259">
    <property type="term" value="P:methylation"/>
    <property type="evidence" value="ECO:0007669"/>
    <property type="project" value="UniProtKB-KW"/>
</dbReference>
<dbReference type="SUPFAM" id="SSF51726">
    <property type="entry name" value="UROD/MetE-like"/>
    <property type="match status" value="1"/>
</dbReference>
<name>A0ABV7L2K4_9PROT</name>
<sequence>MTVSTADLPLLPTALVGSYPQPGWLVDREVLLGSKPPRVRMEQVWRFDGALRTESQDDAVRLALRDFEAAGIDIVTDGEIRRESYFNHFANALDGIDIDNPGYVQSRAGTPSPVPRVVGPVRRTRPVEVEAARFLRANTGRRVKITVPGPFTMTQLAVDEHYGDVEALAMAYADAVNAELKDLKAAGADVVQIDEPYLQAKPDLARSFGIAAINRALAGVTGPTVVHMCFGYAYVVKDKPSGYSFLPELAGCDASHISIEAAQPKLDLAVLERLPGKSILVGVLDLGDDAVETAETVAGRLRAALKVLPAERIVAAPDCGMKYLPRAAAFGKLKALAEGAAIVRRELTGNG</sequence>
<evidence type="ECO:0000256" key="2">
    <source>
        <dbReference type="ARBA" id="ARBA00022723"/>
    </source>
</evidence>
<dbReference type="Pfam" id="PF01717">
    <property type="entry name" value="Meth_synt_2"/>
    <property type="match status" value="1"/>
</dbReference>
<keyword evidence="5" id="KW-0489">Methyltransferase</keyword>
<protein>
    <submittedName>
        <fullName evidence="5">5-methyltetrahydropteroyltriglutamate--homocysteine methyltransferase</fullName>
    </submittedName>
</protein>
<dbReference type="Proteomes" id="UP001595528">
    <property type="component" value="Unassembled WGS sequence"/>
</dbReference>
<dbReference type="RefSeq" id="WP_379901897.1">
    <property type="nucleotide sequence ID" value="NZ_JBHRTR010000028.1"/>
</dbReference>
<comment type="caution">
    <text evidence="5">The sequence shown here is derived from an EMBL/GenBank/DDBJ whole genome shotgun (WGS) entry which is preliminary data.</text>
</comment>
<keyword evidence="3" id="KW-0862">Zinc</keyword>
<reference evidence="6" key="1">
    <citation type="journal article" date="2019" name="Int. J. Syst. Evol. Microbiol.">
        <title>The Global Catalogue of Microorganisms (GCM) 10K type strain sequencing project: providing services to taxonomists for standard genome sequencing and annotation.</title>
        <authorList>
            <consortium name="The Broad Institute Genomics Platform"/>
            <consortium name="The Broad Institute Genome Sequencing Center for Infectious Disease"/>
            <person name="Wu L."/>
            <person name="Ma J."/>
        </authorList>
    </citation>
    <scope>NUCLEOTIDE SEQUENCE [LARGE SCALE GENOMIC DNA]</scope>
    <source>
        <strain evidence="6">KCTC 42964</strain>
    </source>
</reference>
<proteinExistence type="predicted"/>